<dbReference type="GO" id="GO:0008614">
    <property type="term" value="P:pyridoxine metabolic process"/>
    <property type="evidence" value="ECO:0007669"/>
    <property type="project" value="TreeGrafter"/>
</dbReference>
<dbReference type="PROSITE" id="PS51273">
    <property type="entry name" value="GATASE_TYPE_1"/>
    <property type="match status" value="1"/>
</dbReference>
<protein>
    <submittedName>
        <fullName evidence="9">Pyridoxal 5'-phosphate synthase glutaminase subunit PdxT</fullName>
    </submittedName>
</protein>
<comment type="catalytic activity">
    <reaction evidence="5">
        <text>aldehydo-D-ribose 5-phosphate + D-glyceraldehyde 3-phosphate + L-glutamine = pyridoxal 5'-phosphate + L-glutamate + phosphate + 3 H2O + H(+)</text>
        <dbReference type="Rhea" id="RHEA:31507"/>
        <dbReference type="ChEBI" id="CHEBI:15377"/>
        <dbReference type="ChEBI" id="CHEBI:15378"/>
        <dbReference type="ChEBI" id="CHEBI:29985"/>
        <dbReference type="ChEBI" id="CHEBI:43474"/>
        <dbReference type="ChEBI" id="CHEBI:58273"/>
        <dbReference type="ChEBI" id="CHEBI:58359"/>
        <dbReference type="ChEBI" id="CHEBI:59776"/>
        <dbReference type="ChEBI" id="CHEBI:597326"/>
        <dbReference type="EC" id="4.3.3.6"/>
    </reaction>
</comment>
<dbReference type="CDD" id="cd01749">
    <property type="entry name" value="GATase1_PB"/>
    <property type="match status" value="1"/>
</dbReference>
<dbReference type="OrthoDB" id="9810320at2"/>
<evidence type="ECO:0000256" key="4">
    <source>
        <dbReference type="ARBA" id="ARBA00023239"/>
    </source>
</evidence>
<dbReference type="NCBIfam" id="TIGR03800">
    <property type="entry name" value="PLP_synth_Pdx2"/>
    <property type="match status" value="1"/>
</dbReference>
<dbReference type="AlphaFoldDB" id="A0A7G6E579"/>
<evidence type="ECO:0000256" key="6">
    <source>
        <dbReference type="ARBA" id="ARBA00049534"/>
    </source>
</evidence>
<dbReference type="Gene3D" id="3.40.50.880">
    <property type="match status" value="1"/>
</dbReference>
<reference evidence="9 10" key="1">
    <citation type="journal article" date="2019" name="Front. Microbiol.">
        <title>Thermoanaerosceptrum fracticalcis gen. nov. sp. nov., a Novel Fumarate-Fermenting Microorganism From a Deep Fractured Carbonate Aquifer of the US Great Basin.</title>
        <authorList>
            <person name="Hamilton-Brehm S.D."/>
            <person name="Stewart L.E."/>
            <person name="Zavarin M."/>
            <person name="Caldwell M."/>
            <person name="Lawson P.A."/>
            <person name="Onstott T.C."/>
            <person name="Grzymski J."/>
            <person name="Neveux I."/>
            <person name="Lollar B.S."/>
            <person name="Russell C.E."/>
            <person name="Moser D.P."/>
        </authorList>
    </citation>
    <scope>NUCLEOTIDE SEQUENCE [LARGE SCALE GENOMIC DNA]</scope>
    <source>
        <strain evidence="9 10">DRI-13</strain>
    </source>
</reference>
<evidence type="ECO:0000256" key="8">
    <source>
        <dbReference type="ARBA" id="ARBA00064749"/>
    </source>
</evidence>
<evidence type="ECO:0000256" key="5">
    <source>
        <dbReference type="ARBA" id="ARBA00047992"/>
    </source>
</evidence>
<dbReference type="KEGG" id="tfr:BR63_13545"/>
<dbReference type="Pfam" id="PF01174">
    <property type="entry name" value="SNO"/>
    <property type="match status" value="1"/>
</dbReference>
<dbReference type="GO" id="GO:0036381">
    <property type="term" value="F:pyridoxal 5'-phosphate synthase (glutamine hydrolysing) activity"/>
    <property type="evidence" value="ECO:0007669"/>
    <property type="project" value="UniProtKB-EC"/>
</dbReference>
<accession>A0A7G6E579</accession>
<comment type="subunit">
    <text evidence="8">In the presence of PdxS, forms a dodecamer of heterodimers. Only shows activity in the heterodimer.</text>
</comment>
<evidence type="ECO:0000256" key="2">
    <source>
        <dbReference type="ARBA" id="ARBA00022898"/>
    </source>
</evidence>
<dbReference type="GO" id="GO:0004359">
    <property type="term" value="F:glutaminase activity"/>
    <property type="evidence" value="ECO:0007669"/>
    <property type="project" value="UniProtKB-EC"/>
</dbReference>
<name>A0A7G6E579_THEFR</name>
<dbReference type="FunFam" id="3.40.50.880:FF:000010">
    <property type="entry name" value="uncharacterized protein LOC100176842 isoform X2"/>
    <property type="match status" value="1"/>
</dbReference>
<evidence type="ECO:0000256" key="3">
    <source>
        <dbReference type="ARBA" id="ARBA00022962"/>
    </source>
</evidence>
<keyword evidence="10" id="KW-1185">Reference proteome</keyword>
<sequence length="197" mass="22364">MKVGILNLQGAFREHIEEHIEALRKCDCEAMEIRKPEDMDEVQGLIVSGIKRTTEGILRVDFKILDKVLERAEKGMPIFGTCDGISLLAKEVEESSQPTMGLMDITVKRKDYGYGKESFKADLFIPALGAKPVRAVFIRAPYITRVKPNVGILCIYDDKIVMARQGNFLACSFYPELTYETRVHQYFIQMVKDAHSI</sequence>
<dbReference type="PANTHER" id="PTHR31559:SF0">
    <property type="entry name" value="PYRIDOXAL 5'-PHOSPHATE SYNTHASE SUBUNIT SNO1-RELATED"/>
    <property type="match status" value="1"/>
</dbReference>
<dbReference type="GO" id="GO:0005829">
    <property type="term" value="C:cytosol"/>
    <property type="evidence" value="ECO:0007669"/>
    <property type="project" value="TreeGrafter"/>
</dbReference>
<gene>
    <name evidence="9" type="primary">pdxT</name>
    <name evidence="9" type="ORF">BR63_13545</name>
</gene>
<dbReference type="EMBL" id="CP045798">
    <property type="protein sequence ID" value="QNB47233.1"/>
    <property type="molecule type" value="Genomic_DNA"/>
</dbReference>
<evidence type="ECO:0000256" key="7">
    <source>
        <dbReference type="ARBA" id="ARBA00054599"/>
    </source>
</evidence>
<evidence type="ECO:0000313" key="9">
    <source>
        <dbReference type="EMBL" id="QNB47233.1"/>
    </source>
</evidence>
<dbReference type="Proteomes" id="UP000515847">
    <property type="component" value="Chromosome"/>
</dbReference>
<dbReference type="PROSITE" id="PS51130">
    <property type="entry name" value="PDXT_SNO_2"/>
    <property type="match status" value="1"/>
</dbReference>
<comment type="catalytic activity">
    <reaction evidence="6">
        <text>L-glutamine + H2O = L-glutamate + NH4(+)</text>
        <dbReference type="Rhea" id="RHEA:15889"/>
        <dbReference type="ChEBI" id="CHEBI:15377"/>
        <dbReference type="ChEBI" id="CHEBI:28938"/>
        <dbReference type="ChEBI" id="CHEBI:29985"/>
        <dbReference type="ChEBI" id="CHEBI:58359"/>
        <dbReference type="EC" id="3.5.1.2"/>
    </reaction>
</comment>
<keyword evidence="4" id="KW-0456">Lyase</keyword>
<organism evidence="9 10">
    <name type="scientific">Thermanaerosceptrum fracticalcis</name>
    <dbReference type="NCBI Taxonomy" id="1712410"/>
    <lineage>
        <taxon>Bacteria</taxon>
        <taxon>Bacillati</taxon>
        <taxon>Bacillota</taxon>
        <taxon>Clostridia</taxon>
        <taxon>Eubacteriales</taxon>
        <taxon>Peptococcaceae</taxon>
        <taxon>Thermanaerosceptrum</taxon>
    </lineage>
</organism>
<dbReference type="InterPro" id="IPR002161">
    <property type="entry name" value="PdxT/SNO"/>
</dbReference>
<dbReference type="GO" id="GO:1903600">
    <property type="term" value="C:glutaminase complex"/>
    <property type="evidence" value="ECO:0007669"/>
    <property type="project" value="TreeGrafter"/>
</dbReference>
<proteinExistence type="predicted"/>
<dbReference type="PANTHER" id="PTHR31559">
    <property type="entry name" value="PYRIDOXAL 5'-PHOSPHATE SYNTHASE SUBUNIT SNO"/>
    <property type="match status" value="1"/>
</dbReference>
<dbReference type="InterPro" id="IPR029062">
    <property type="entry name" value="Class_I_gatase-like"/>
</dbReference>
<dbReference type="RefSeq" id="WP_034425381.1">
    <property type="nucleotide sequence ID" value="NZ_CP045798.1"/>
</dbReference>
<dbReference type="PIRSF" id="PIRSF005639">
    <property type="entry name" value="Glut_amidoT_SNO"/>
    <property type="match status" value="1"/>
</dbReference>
<dbReference type="SUPFAM" id="SSF52317">
    <property type="entry name" value="Class I glutamine amidotransferase-like"/>
    <property type="match status" value="1"/>
</dbReference>
<keyword evidence="1" id="KW-0378">Hydrolase</keyword>
<dbReference type="GO" id="GO:0042823">
    <property type="term" value="P:pyridoxal phosphate biosynthetic process"/>
    <property type="evidence" value="ECO:0007669"/>
    <property type="project" value="InterPro"/>
</dbReference>
<evidence type="ECO:0000313" key="10">
    <source>
        <dbReference type="Proteomes" id="UP000515847"/>
    </source>
</evidence>
<comment type="function">
    <text evidence="7">Catalyzes the hydrolysis of glutamine to glutamate and ammonia as part of the biosynthesis of pyridoxal 5'-phosphate. The resulting ammonia molecule is channeled to the active site of PdxS.</text>
</comment>
<keyword evidence="3" id="KW-0315">Glutamine amidotransferase</keyword>
<evidence type="ECO:0000256" key="1">
    <source>
        <dbReference type="ARBA" id="ARBA00022801"/>
    </source>
</evidence>
<keyword evidence="2" id="KW-0663">Pyridoxal phosphate</keyword>